<keyword evidence="10" id="KW-1185">Reference proteome</keyword>
<evidence type="ECO:0000256" key="6">
    <source>
        <dbReference type="ARBA" id="ARBA00023136"/>
    </source>
</evidence>
<dbReference type="Proteomes" id="UP000594638">
    <property type="component" value="Unassembled WGS sequence"/>
</dbReference>
<dbReference type="GO" id="GO:0009734">
    <property type="term" value="P:auxin-activated signaling pathway"/>
    <property type="evidence" value="ECO:0007669"/>
    <property type="project" value="UniProtKB-KW"/>
</dbReference>
<evidence type="ECO:0000256" key="1">
    <source>
        <dbReference type="ARBA" id="ARBA00002281"/>
    </source>
</evidence>
<dbReference type="EMBL" id="CACTIH010009029">
    <property type="protein sequence ID" value="CAA3019666.1"/>
    <property type="molecule type" value="Genomic_DNA"/>
</dbReference>
<dbReference type="PANTHER" id="PTHR33541">
    <property type="entry name" value="PROTEIN BIG GRAIN 1-LIKE A-RELATED"/>
    <property type="match status" value="1"/>
</dbReference>
<protein>
    <submittedName>
        <fullName evidence="9">Uncharacterized protein</fullName>
    </submittedName>
</protein>
<dbReference type="OrthoDB" id="680041at2759"/>
<keyword evidence="7" id="KW-0927">Auxin signaling pathway</keyword>
<feature type="compositionally biased region" description="Basic and acidic residues" evidence="8">
    <location>
        <begin position="37"/>
        <end position="52"/>
    </location>
</feature>
<dbReference type="GO" id="GO:0005886">
    <property type="term" value="C:plasma membrane"/>
    <property type="evidence" value="ECO:0007669"/>
    <property type="project" value="UniProtKB-SubCell"/>
</dbReference>
<comment type="subcellular location">
    <subcellularLocation>
        <location evidence="2">Cell membrane</location>
    </subcellularLocation>
</comment>
<keyword evidence="5" id="KW-1003">Cell membrane</keyword>
<feature type="region of interest" description="Disordered" evidence="8">
    <location>
        <begin position="1"/>
        <end position="65"/>
    </location>
</feature>
<proteinExistence type="inferred from homology"/>
<dbReference type="PANTHER" id="PTHR33541:SF12">
    <property type="entry name" value="PROTEIN BIG GRAIN 1-LIKE A"/>
    <property type="match status" value="1"/>
</dbReference>
<evidence type="ECO:0000256" key="2">
    <source>
        <dbReference type="ARBA" id="ARBA00004236"/>
    </source>
</evidence>
<dbReference type="InterPro" id="IPR039621">
    <property type="entry name" value="BG1-like"/>
</dbReference>
<organism evidence="9 10">
    <name type="scientific">Olea europaea subsp. europaea</name>
    <dbReference type="NCBI Taxonomy" id="158383"/>
    <lineage>
        <taxon>Eukaryota</taxon>
        <taxon>Viridiplantae</taxon>
        <taxon>Streptophyta</taxon>
        <taxon>Embryophyta</taxon>
        <taxon>Tracheophyta</taxon>
        <taxon>Spermatophyta</taxon>
        <taxon>Magnoliopsida</taxon>
        <taxon>eudicotyledons</taxon>
        <taxon>Gunneridae</taxon>
        <taxon>Pentapetalae</taxon>
        <taxon>asterids</taxon>
        <taxon>lamiids</taxon>
        <taxon>Lamiales</taxon>
        <taxon>Oleaceae</taxon>
        <taxon>Oleeae</taxon>
        <taxon>Olea</taxon>
    </lineage>
</organism>
<gene>
    <name evidence="9" type="ORF">OLEA9_A061911</name>
</gene>
<accession>A0A8S0UP41</accession>
<name>A0A8S0UP41_OLEEU</name>
<feature type="compositionally biased region" description="Basic and acidic residues" evidence="8">
    <location>
        <begin position="300"/>
        <end position="309"/>
    </location>
</feature>
<feature type="region of interest" description="Disordered" evidence="8">
    <location>
        <begin position="217"/>
        <end position="250"/>
    </location>
</feature>
<keyword evidence="6" id="KW-0472">Membrane</keyword>
<comment type="caution">
    <text evidence="9">The sequence shown here is derived from an EMBL/GenBank/DDBJ whole genome shotgun (WGS) entry which is preliminary data.</text>
</comment>
<evidence type="ECO:0000256" key="7">
    <source>
        <dbReference type="ARBA" id="ARBA00023294"/>
    </source>
</evidence>
<comment type="function">
    <text evidence="1">Involved in auxin transport. Regulator of the auxin signaling pathway.</text>
</comment>
<feature type="compositionally biased region" description="Low complexity" evidence="8">
    <location>
        <begin position="239"/>
        <end position="250"/>
    </location>
</feature>
<dbReference type="AlphaFoldDB" id="A0A8S0UP41"/>
<evidence type="ECO:0000256" key="5">
    <source>
        <dbReference type="ARBA" id="ARBA00022475"/>
    </source>
</evidence>
<evidence type="ECO:0000256" key="8">
    <source>
        <dbReference type="SAM" id="MobiDB-lite"/>
    </source>
</evidence>
<comment type="similarity">
    <text evidence="3">Belongs to the BIG GRAIN 1 (BG1) plant protein family.</text>
</comment>
<feature type="compositionally biased region" description="Basic and acidic residues" evidence="8">
    <location>
        <begin position="1"/>
        <end position="14"/>
    </location>
</feature>
<keyword evidence="4" id="KW-0813">Transport</keyword>
<evidence type="ECO:0000256" key="3">
    <source>
        <dbReference type="ARBA" id="ARBA00010067"/>
    </source>
</evidence>
<feature type="region of interest" description="Disordered" evidence="8">
    <location>
        <begin position="287"/>
        <end position="315"/>
    </location>
</feature>
<sequence length="414" mass="47024">MSSWEKPLREDKPKKNPRKPSFSSTLLDEIMNSIDGNDEKREDFKVYEETPTKQHGGGRSKTGRKEDEEIGILWWEKEINEKIIARRRAELEKHWLQENDLVFSSSNSNSSDSSGALSSSDSELFWGSNSMKSRISCFSAPKLKPVRTSGRGENHLFHNQNEDFVFQNKQENKVDNNLIKSKSRALKIYANLNKVKQPVSPGARLTNFINALFSNSKKTKKSNSNGGLEDSNMERKSKSQQGSSTCSSASSFSRSCLIKNSSKSVENIGIGNRRTVRFHPVNVIVDEDSNSLPTGHKSVKKDDVSDKFGRPPLPPDLRFSPGEKIRRIQDSARDYSKVYPNQWKDNFAMFRNIRDKIEDYEDEDKDDAASDSSSELFELDHLALFGNKKKISQELPVYETTHFNTNHAIASGWI</sequence>
<dbReference type="Gramene" id="OE9A061911T1">
    <property type="protein sequence ID" value="OE9A061911C1"/>
    <property type="gene ID" value="OE9A061911"/>
</dbReference>
<evidence type="ECO:0000256" key="4">
    <source>
        <dbReference type="ARBA" id="ARBA00022448"/>
    </source>
</evidence>
<evidence type="ECO:0000313" key="9">
    <source>
        <dbReference type="EMBL" id="CAA3019666.1"/>
    </source>
</evidence>
<evidence type="ECO:0000313" key="10">
    <source>
        <dbReference type="Proteomes" id="UP000594638"/>
    </source>
</evidence>
<reference evidence="9 10" key="1">
    <citation type="submission" date="2019-12" db="EMBL/GenBank/DDBJ databases">
        <authorList>
            <person name="Alioto T."/>
            <person name="Alioto T."/>
            <person name="Gomez Garrido J."/>
        </authorList>
    </citation>
    <scope>NUCLEOTIDE SEQUENCE [LARGE SCALE GENOMIC DNA]</scope>
</reference>